<dbReference type="GO" id="GO:0016020">
    <property type="term" value="C:membrane"/>
    <property type="evidence" value="ECO:0007669"/>
    <property type="project" value="UniProtKB-SubCell"/>
</dbReference>
<comment type="caution">
    <text evidence="6">The sequence shown here is derived from an EMBL/GenBank/DDBJ whole genome shotgun (WGS) entry which is preliminary data.</text>
</comment>
<keyword evidence="5" id="KW-0472">Membrane</keyword>
<dbReference type="InterPro" id="IPR036259">
    <property type="entry name" value="MFS_trans_sf"/>
</dbReference>
<protein>
    <submittedName>
        <fullName evidence="6">MFS general substrate transporter</fullName>
    </submittedName>
</protein>
<evidence type="ECO:0000313" key="6">
    <source>
        <dbReference type="EMBL" id="PIL28561.1"/>
    </source>
</evidence>
<reference evidence="6 7" key="1">
    <citation type="journal article" date="2015" name="Sci. Rep.">
        <title>Chromosome-level genome map provides insights into diverse defense mechanisms in the medicinal fungus Ganoderma sinense.</title>
        <authorList>
            <person name="Zhu Y."/>
            <person name="Xu J."/>
            <person name="Sun C."/>
            <person name="Zhou S."/>
            <person name="Xu H."/>
            <person name="Nelson D.R."/>
            <person name="Qian J."/>
            <person name="Song J."/>
            <person name="Luo H."/>
            <person name="Xiang L."/>
            <person name="Li Y."/>
            <person name="Xu Z."/>
            <person name="Ji A."/>
            <person name="Wang L."/>
            <person name="Lu S."/>
            <person name="Hayward A."/>
            <person name="Sun W."/>
            <person name="Li X."/>
            <person name="Schwartz D.C."/>
            <person name="Wang Y."/>
            <person name="Chen S."/>
        </authorList>
    </citation>
    <scope>NUCLEOTIDE SEQUENCE [LARGE SCALE GENOMIC DNA]</scope>
    <source>
        <strain evidence="6 7">ZZ0214-1</strain>
    </source>
</reference>
<gene>
    <name evidence="6" type="ORF">GSI_08602</name>
</gene>
<evidence type="ECO:0000256" key="2">
    <source>
        <dbReference type="ARBA" id="ARBA00022448"/>
    </source>
</evidence>
<proteinExistence type="predicted"/>
<organism evidence="6 7">
    <name type="scientific">Ganoderma sinense ZZ0214-1</name>
    <dbReference type="NCBI Taxonomy" id="1077348"/>
    <lineage>
        <taxon>Eukaryota</taxon>
        <taxon>Fungi</taxon>
        <taxon>Dikarya</taxon>
        <taxon>Basidiomycota</taxon>
        <taxon>Agaricomycotina</taxon>
        <taxon>Agaricomycetes</taxon>
        <taxon>Polyporales</taxon>
        <taxon>Polyporaceae</taxon>
        <taxon>Ganoderma</taxon>
    </lineage>
</organism>
<dbReference type="Pfam" id="PF00083">
    <property type="entry name" value="Sugar_tr"/>
    <property type="match status" value="1"/>
</dbReference>
<keyword evidence="3" id="KW-0812">Transmembrane</keyword>
<keyword evidence="2" id="KW-0813">Transport</keyword>
<dbReference type="STRING" id="1077348.A0A2G8S475"/>
<dbReference type="Gene3D" id="1.20.1250.20">
    <property type="entry name" value="MFS general substrate transporter like domains"/>
    <property type="match status" value="1"/>
</dbReference>
<dbReference type="InterPro" id="IPR005828">
    <property type="entry name" value="MFS_sugar_transport-like"/>
</dbReference>
<comment type="subcellular location">
    <subcellularLocation>
        <location evidence="1">Membrane</location>
    </subcellularLocation>
</comment>
<sequence>MALGTGVDNIQYIAQMDDSIINGANLFFPAQFGINPGNGNEANRKQWLLGLVNSAPYLNQWLGRRDAIFVTAMLSSPTCVWQGITNSWPLFFVARFVLGLGLGIGSKSATVPIYSAECALPLIRCALVMMWETWTAFGIMIGYVMDLA</sequence>
<dbReference type="OrthoDB" id="3008365at2759"/>
<dbReference type="SUPFAM" id="SSF103473">
    <property type="entry name" value="MFS general substrate transporter"/>
    <property type="match status" value="1"/>
</dbReference>
<evidence type="ECO:0000313" key="7">
    <source>
        <dbReference type="Proteomes" id="UP000230002"/>
    </source>
</evidence>
<evidence type="ECO:0000256" key="1">
    <source>
        <dbReference type="ARBA" id="ARBA00004370"/>
    </source>
</evidence>
<dbReference type="InterPro" id="IPR050814">
    <property type="entry name" value="Myo-inositol_Transporter"/>
</dbReference>
<dbReference type="AlphaFoldDB" id="A0A2G8S475"/>
<name>A0A2G8S475_9APHY</name>
<dbReference type="GO" id="GO:0022857">
    <property type="term" value="F:transmembrane transporter activity"/>
    <property type="evidence" value="ECO:0007669"/>
    <property type="project" value="InterPro"/>
</dbReference>
<keyword evidence="4" id="KW-1133">Transmembrane helix</keyword>
<evidence type="ECO:0000256" key="4">
    <source>
        <dbReference type="ARBA" id="ARBA00022989"/>
    </source>
</evidence>
<evidence type="ECO:0000256" key="3">
    <source>
        <dbReference type="ARBA" id="ARBA00022692"/>
    </source>
</evidence>
<dbReference type="Proteomes" id="UP000230002">
    <property type="component" value="Unassembled WGS sequence"/>
</dbReference>
<keyword evidence="7" id="KW-1185">Reference proteome</keyword>
<evidence type="ECO:0000256" key="5">
    <source>
        <dbReference type="ARBA" id="ARBA00023136"/>
    </source>
</evidence>
<dbReference type="PANTHER" id="PTHR48020">
    <property type="entry name" value="PROTON MYO-INOSITOL COTRANSPORTER"/>
    <property type="match status" value="1"/>
</dbReference>
<dbReference type="EMBL" id="AYKW01000023">
    <property type="protein sequence ID" value="PIL28561.1"/>
    <property type="molecule type" value="Genomic_DNA"/>
</dbReference>
<accession>A0A2G8S475</accession>
<dbReference type="PANTHER" id="PTHR48020:SF25">
    <property type="entry name" value="SUGAR TRANSPORTER, PUTATIVE (AFU_ORTHOLOGUE AFUA_7G05830)-RELATED"/>
    <property type="match status" value="1"/>
</dbReference>